<organism evidence="4">
    <name type="scientific">Clastoptera arizonana</name>
    <name type="common">Arizona spittle bug</name>
    <dbReference type="NCBI Taxonomy" id="38151"/>
    <lineage>
        <taxon>Eukaryota</taxon>
        <taxon>Metazoa</taxon>
        <taxon>Ecdysozoa</taxon>
        <taxon>Arthropoda</taxon>
        <taxon>Hexapoda</taxon>
        <taxon>Insecta</taxon>
        <taxon>Pterygota</taxon>
        <taxon>Neoptera</taxon>
        <taxon>Paraneoptera</taxon>
        <taxon>Hemiptera</taxon>
        <taxon>Auchenorrhyncha</taxon>
        <taxon>Cercopoidea</taxon>
        <taxon>Clastopteridae</taxon>
        <taxon>Clastoptera</taxon>
    </lineage>
</organism>
<evidence type="ECO:0000256" key="3">
    <source>
        <dbReference type="PROSITE-ProRule" id="PRU00023"/>
    </source>
</evidence>
<keyword evidence="1" id="KW-0677">Repeat</keyword>
<dbReference type="PROSITE" id="PS50088">
    <property type="entry name" value="ANK_REPEAT"/>
    <property type="match status" value="10"/>
</dbReference>
<feature type="repeat" description="ANK" evidence="3">
    <location>
        <begin position="239"/>
        <end position="271"/>
    </location>
</feature>
<evidence type="ECO:0000256" key="2">
    <source>
        <dbReference type="ARBA" id="ARBA00023043"/>
    </source>
</evidence>
<reference evidence="4" key="1">
    <citation type="submission" date="2015-12" db="EMBL/GenBank/DDBJ databases">
        <title>De novo transcriptome assembly of four potential Pierce s Disease insect vectors from Arizona vineyards.</title>
        <authorList>
            <person name="Tassone E.E."/>
        </authorList>
    </citation>
    <scope>NUCLEOTIDE SEQUENCE</scope>
</reference>
<name>A0A1B6DGG4_9HEMI</name>
<keyword evidence="2 3" id="KW-0040">ANK repeat</keyword>
<dbReference type="Gene3D" id="1.25.40.20">
    <property type="entry name" value="Ankyrin repeat-containing domain"/>
    <property type="match status" value="4"/>
</dbReference>
<feature type="repeat" description="ANK" evidence="3">
    <location>
        <begin position="139"/>
        <end position="172"/>
    </location>
</feature>
<dbReference type="EMBL" id="GEDC01012515">
    <property type="protein sequence ID" value="JAS24783.1"/>
    <property type="molecule type" value="Transcribed_RNA"/>
</dbReference>
<feature type="repeat" description="ANK" evidence="3">
    <location>
        <begin position="173"/>
        <end position="205"/>
    </location>
</feature>
<dbReference type="InterPro" id="IPR002110">
    <property type="entry name" value="Ankyrin_rpt"/>
</dbReference>
<dbReference type="PANTHER" id="PTHR24171">
    <property type="entry name" value="ANKYRIN REPEAT DOMAIN-CONTAINING PROTEIN 39-RELATED"/>
    <property type="match status" value="1"/>
</dbReference>
<dbReference type="PRINTS" id="PR01415">
    <property type="entry name" value="ANKYRIN"/>
</dbReference>
<dbReference type="InterPro" id="IPR036770">
    <property type="entry name" value="Ankyrin_rpt-contain_sf"/>
</dbReference>
<dbReference type="Pfam" id="PF13637">
    <property type="entry name" value="Ank_4"/>
    <property type="match status" value="1"/>
</dbReference>
<feature type="repeat" description="ANK" evidence="3">
    <location>
        <begin position="427"/>
        <end position="459"/>
    </location>
</feature>
<protein>
    <submittedName>
        <fullName evidence="4">Uncharacterized protein</fullName>
    </submittedName>
</protein>
<feature type="repeat" description="ANK" evidence="3">
    <location>
        <begin position="272"/>
        <end position="304"/>
    </location>
</feature>
<gene>
    <name evidence="4" type="ORF">g.26480</name>
    <name evidence="5" type="ORF">g.26481</name>
</gene>
<dbReference type="AlphaFoldDB" id="A0A1B6DGG4"/>
<dbReference type="SUPFAM" id="SSF48403">
    <property type="entry name" value="Ankyrin repeat"/>
    <property type="match status" value="2"/>
</dbReference>
<feature type="non-terminal residue" evidence="4">
    <location>
        <position position="578"/>
    </location>
</feature>
<evidence type="ECO:0000313" key="4">
    <source>
        <dbReference type="EMBL" id="JAS24783.1"/>
    </source>
</evidence>
<sequence length="578" mass="64828">MAAGGSSWMDYLNMYHDLAYLKLDEALMLEEVGRHNADFLLPPFHKAVKSNNFSKVSDILEKGTYDINKQLPEGSTALHLAVDGNQLKMVKLLVEKKANLNLRRMEGFTPLHLAVQHKRLAISLFLIRNGAEVNAMDDLKWTPLHNVAYNGFSLQVLRELIAKGSNVNARTKEGRNALHLAAEHNFVEVVKILIENKIDIHCKCDRNWTPLHSAAYDGSLKVVQILLDHGATIDAKTVKLTTPLHFAVTNNHLEVVKFLLKRNADINAQDHTFWSPLNFAVDTGNKEMVLLLLKHGVNCNPEKFDRTGNPLQTSISKGNEGIMELLVQYGAKVNVSLGQGPTPLHIAILYRQLPAVKCLIKYGAYYDAKLSILNEKPIDIAKNFKKIEIVKYFDLIANFFEAIKQNKITDVAKYLMEGAPVNCKSVEFKTALIFACQKGYSDIVDVLLNHNADVNLTDEDNISALHYASQIGNYTIVGSLLNNGAMFDLVSKSDNATPLSYALLSGHKDIIDLLKLIEDIFEDVKNGKLSLIKKLEEIKTKNKVWFNILDNVCNKENKNLVEFCYSCNNINLCQSLKE</sequence>
<feature type="repeat" description="ANK" evidence="3">
    <location>
        <begin position="339"/>
        <end position="371"/>
    </location>
</feature>
<feature type="repeat" description="ANK" evidence="3">
    <location>
        <begin position="206"/>
        <end position="238"/>
    </location>
</feature>
<feature type="repeat" description="ANK" evidence="3">
    <location>
        <begin position="460"/>
        <end position="492"/>
    </location>
</feature>
<dbReference type="SMART" id="SM00248">
    <property type="entry name" value="ANK"/>
    <property type="match status" value="13"/>
</dbReference>
<dbReference type="Pfam" id="PF13606">
    <property type="entry name" value="Ank_3"/>
    <property type="match status" value="1"/>
</dbReference>
<evidence type="ECO:0000313" key="5">
    <source>
        <dbReference type="EMBL" id="JAS36893.1"/>
    </source>
</evidence>
<accession>A0A1B6DGG4</accession>
<dbReference type="EMBL" id="GEDC01000405">
    <property type="protein sequence ID" value="JAS36893.1"/>
    <property type="molecule type" value="Transcribed_RNA"/>
</dbReference>
<feature type="repeat" description="ANK" evidence="3">
    <location>
        <begin position="73"/>
        <end position="105"/>
    </location>
</feature>
<proteinExistence type="predicted"/>
<feature type="repeat" description="ANK" evidence="3">
    <location>
        <begin position="106"/>
        <end position="138"/>
    </location>
</feature>
<dbReference type="Pfam" id="PF12796">
    <property type="entry name" value="Ank_2"/>
    <property type="match status" value="4"/>
</dbReference>
<evidence type="ECO:0000256" key="1">
    <source>
        <dbReference type="ARBA" id="ARBA00022737"/>
    </source>
</evidence>
<dbReference type="PROSITE" id="PS50297">
    <property type="entry name" value="ANK_REP_REGION"/>
    <property type="match status" value="8"/>
</dbReference>